<dbReference type="RefSeq" id="WP_182801735.1">
    <property type="nucleotide sequence ID" value="NZ_CP060007.1"/>
</dbReference>
<organism evidence="2 3">
    <name type="scientific">Lacibacter sediminis</name>
    <dbReference type="NCBI Taxonomy" id="2760713"/>
    <lineage>
        <taxon>Bacteria</taxon>
        <taxon>Pseudomonadati</taxon>
        <taxon>Bacteroidota</taxon>
        <taxon>Chitinophagia</taxon>
        <taxon>Chitinophagales</taxon>
        <taxon>Chitinophagaceae</taxon>
        <taxon>Lacibacter</taxon>
    </lineage>
</organism>
<dbReference type="InterPro" id="IPR035986">
    <property type="entry name" value="PKD_dom_sf"/>
</dbReference>
<keyword evidence="1" id="KW-0472">Membrane</keyword>
<sequence>MPQQNEQYESKESFYHLDLCCRMAAEKVGKASFESWTNGDYLRLSGQLFRQTNVQISPSTLKRIFGKLKTTDRYYPQKATRDALVQYNGYNDWDTFVAKYPKPVATKEEEPVDESTKNISAKTVSKKGRNIYIIAALIFIAVIIFWALQKNKSVQTVTSADVDLLCSKPEGEAPHSTTFTIKLANSFKGDKDKFTIDFGDNHREKEIDDGLTISHYYEVPGRYYARLKYNGTPVDSVSVYLKTNGWTATAQLQFDTSKVYPVNINRYTKTGKLEVTANEVSSAGVDTSKAFFVHFVNTKPLPVDADNFELNLWVSTSLPRPGIRCSQADITIYGEQSSHVARFIKPGCVTWALLNFSEIHHEGEREDLSFLGVDLTAGGRIKLKVVNKKATLFINDKIVHETAYRIPLKKFYGMRITFGGIGVIDGFALKDLKTGKIYSEGLTNIGSQSQ</sequence>
<dbReference type="InterPro" id="IPR013783">
    <property type="entry name" value="Ig-like_fold"/>
</dbReference>
<reference evidence="3" key="1">
    <citation type="submission" date="2020-08" db="EMBL/GenBank/DDBJ databases">
        <title>Lacibacter sp. S13-6-6 genome sequencing.</title>
        <authorList>
            <person name="Jin L."/>
        </authorList>
    </citation>
    <scope>NUCLEOTIDE SEQUENCE [LARGE SCALE GENOMIC DNA]</scope>
    <source>
        <strain evidence="3">S13-6-6</strain>
    </source>
</reference>
<keyword evidence="3" id="KW-1185">Reference proteome</keyword>
<proteinExistence type="predicted"/>
<dbReference type="AlphaFoldDB" id="A0A7G5XDB7"/>
<dbReference type="SUPFAM" id="SSF49299">
    <property type="entry name" value="PKD domain"/>
    <property type="match status" value="1"/>
</dbReference>
<keyword evidence="1" id="KW-1133">Transmembrane helix</keyword>
<protein>
    <recommendedName>
        <fullName evidence="4">PKD domain-containing protein</fullName>
    </recommendedName>
</protein>
<keyword evidence="1" id="KW-0812">Transmembrane</keyword>
<evidence type="ECO:0000313" key="3">
    <source>
        <dbReference type="Proteomes" id="UP000515344"/>
    </source>
</evidence>
<evidence type="ECO:0000256" key="1">
    <source>
        <dbReference type="SAM" id="Phobius"/>
    </source>
</evidence>
<feature type="transmembrane region" description="Helical" evidence="1">
    <location>
        <begin position="131"/>
        <end position="148"/>
    </location>
</feature>
<dbReference type="Gene3D" id="2.60.40.10">
    <property type="entry name" value="Immunoglobulins"/>
    <property type="match status" value="1"/>
</dbReference>
<accession>A0A7G5XDB7</accession>
<evidence type="ECO:0008006" key="4">
    <source>
        <dbReference type="Google" id="ProtNLM"/>
    </source>
</evidence>
<evidence type="ECO:0000313" key="2">
    <source>
        <dbReference type="EMBL" id="QNA43470.1"/>
    </source>
</evidence>
<name>A0A7G5XDB7_9BACT</name>
<dbReference type="EMBL" id="CP060007">
    <property type="protein sequence ID" value="QNA43470.1"/>
    <property type="molecule type" value="Genomic_DNA"/>
</dbReference>
<dbReference type="KEGG" id="lacs:H4075_15465"/>
<dbReference type="Proteomes" id="UP000515344">
    <property type="component" value="Chromosome"/>
</dbReference>
<gene>
    <name evidence="2" type="ORF">H4075_15465</name>
</gene>